<evidence type="ECO:0000313" key="4">
    <source>
        <dbReference type="WBParaSite" id="MBELARI_LOCUS15263.1"/>
    </source>
</evidence>
<evidence type="ECO:0000256" key="1">
    <source>
        <dbReference type="SAM" id="Coils"/>
    </source>
</evidence>
<organism evidence="3 4">
    <name type="scientific">Mesorhabditis belari</name>
    <dbReference type="NCBI Taxonomy" id="2138241"/>
    <lineage>
        <taxon>Eukaryota</taxon>
        <taxon>Metazoa</taxon>
        <taxon>Ecdysozoa</taxon>
        <taxon>Nematoda</taxon>
        <taxon>Chromadorea</taxon>
        <taxon>Rhabditida</taxon>
        <taxon>Rhabditina</taxon>
        <taxon>Rhabditomorpha</taxon>
        <taxon>Rhabditoidea</taxon>
        <taxon>Rhabditidae</taxon>
        <taxon>Mesorhabditinae</taxon>
        <taxon>Mesorhabditis</taxon>
    </lineage>
</organism>
<dbReference type="WBParaSite" id="MBELARI_LOCUS15263.1">
    <property type="protein sequence ID" value="MBELARI_LOCUS15263.1"/>
    <property type="gene ID" value="MBELARI_LOCUS15263"/>
</dbReference>
<feature type="compositionally biased region" description="Basic and acidic residues" evidence="2">
    <location>
        <begin position="460"/>
        <end position="503"/>
    </location>
</feature>
<feature type="compositionally biased region" description="Basic residues" evidence="2">
    <location>
        <begin position="525"/>
        <end position="542"/>
    </location>
</feature>
<feature type="compositionally biased region" description="Acidic residues" evidence="2">
    <location>
        <begin position="1"/>
        <end position="20"/>
    </location>
</feature>
<feature type="coiled-coil region" evidence="1">
    <location>
        <begin position="374"/>
        <end position="448"/>
    </location>
</feature>
<feature type="compositionally biased region" description="Basic and acidic residues" evidence="2">
    <location>
        <begin position="510"/>
        <end position="524"/>
    </location>
</feature>
<feature type="compositionally biased region" description="Polar residues" evidence="2">
    <location>
        <begin position="596"/>
        <end position="606"/>
    </location>
</feature>
<reference evidence="4" key="1">
    <citation type="submission" date="2024-02" db="UniProtKB">
        <authorList>
            <consortium name="WormBaseParasite"/>
        </authorList>
    </citation>
    <scope>IDENTIFICATION</scope>
</reference>
<keyword evidence="3" id="KW-1185">Reference proteome</keyword>
<keyword evidence="1" id="KW-0175">Coiled coil</keyword>
<protein>
    <submittedName>
        <fullName evidence="4">Uncharacterized protein</fullName>
    </submittedName>
</protein>
<dbReference type="AlphaFoldDB" id="A0AAF3EMJ4"/>
<dbReference type="Proteomes" id="UP000887575">
    <property type="component" value="Unassembled WGS sequence"/>
</dbReference>
<evidence type="ECO:0000256" key="2">
    <source>
        <dbReference type="SAM" id="MobiDB-lite"/>
    </source>
</evidence>
<feature type="region of interest" description="Disordered" evidence="2">
    <location>
        <begin position="460"/>
        <end position="653"/>
    </location>
</feature>
<feature type="compositionally biased region" description="Basic residues" evidence="2">
    <location>
        <begin position="575"/>
        <end position="595"/>
    </location>
</feature>
<sequence>MDASPENDGDDMNISDDEMQTVDVPKKKPVKTGEYHWKKLTFSACDGNYRWFHYDQAENFFAQEQTQGKWYVRNMETGDFQEFDWEKNAAPEEPEKDKALATQRLLEKDEPVLYVKLSMEFFPERDSYQRPVYKFNSDGQPLVPRNEELEAVFPCDEQKVPLFPFNLASQQQDFLYNEDGLQVVPLNDEGKVVVPMDYYQQPIFPLDASGNIIWPLDDEGMPYPPLNSQGVPSIRYDENGLPIVPHDPSGEQMIFFDKEGIPMKFAEFREKFTKEETMKWGGGHLPPQLALPPPPIPDPVVNPYDFTDPATVMTEAPPNIDANIPVLQLPEIPPEYAQAMAIHARGLSGKFKMEYELEWKYFGDELTRRQAEAIRIYNEEVEKYTKAQKEDQERKKRLGNFLKNSGKAPLPVGNKEVKKRAEQLQTEIQAKRDRLRGEEEEKKNAALKEVEKYVEPLTGKEEEDYRSRKRYSPDRSPRDRYGYHNKREYGNDRYRRRDDEADMWKFNPKHRNDNRRGETSQEYRRKSRSRSRSRSVERKRKYSSGSEEEERHKKKHKKRAVSSESGRSDSGDERKHKKKKSKKQKKEKKKKHHQKGSTSDTGSTFDGFSPKRRRGSATLENASPRPAIGPSMPTQQSSSKQEKGAISPLYTSD</sequence>
<feature type="region of interest" description="Disordered" evidence="2">
    <location>
        <begin position="1"/>
        <end position="26"/>
    </location>
</feature>
<accession>A0AAF3EMJ4</accession>
<name>A0AAF3EMJ4_9BILA</name>
<evidence type="ECO:0000313" key="3">
    <source>
        <dbReference type="Proteomes" id="UP000887575"/>
    </source>
</evidence>
<proteinExistence type="predicted"/>